<feature type="transmembrane region" description="Helical" evidence="2">
    <location>
        <begin position="12"/>
        <end position="35"/>
    </location>
</feature>
<evidence type="ECO:0000256" key="2">
    <source>
        <dbReference type="SAM" id="Phobius"/>
    </source>
</evidence>
<dbReference type="EMBL" id="JABANM010024399">
    <property type="protein sequence ID" value="KAF4716297.1"/>
    <property type="molecule type" value="Genomic_DNA"/>
</dbReference>
<feature type="non-terminal residue" evidence="3">
    <location>
        <position position="214"/>
    </location>
</feature>
<feature type="region of interest" description="Disordered" evidence="1">
    <location>
        <begin position="82"/>
        <end position="102"/>
    </location>
</feature>
<keyword evidence="2" id="KW-0812">Transmembrane</keyword>
<name>A0A7J6R6R5_PEROL</name>
<dbReference type="Proteomes" id="UP000574390">
    <property type="component" value="Unassembled WGS sequence"/>
</dbReference>
<reference evidence="3 4" key="1">
    <citation type="submission" date="2020-04" db="EMBL/GenBank/DDBJ databases">
        <title>Perkinsus olseni comparative genomics.</title>
        <authorList>
            <person name="Bogema D.R."/>
        </authorList>
    </citation>
    <scope>NUCLEOTIDE SEQUENCE [LARGE SCALE GENOMIC DNA]</scope>
    <source>
        <strain evidence="3">ATCC PRA-205</strain>
    </source>
</reference>
<accession>A0A7J6R6R5</accession>
<comment type="caution">
    <text evidence="3">The sequence shown here is derived from an EMBL/GenBank/DDBJ whole genome shotgun (WGS) entry which is preliminary data.</text>
</comment>
<gene>
    <name evidence="3" type="ORF">FOZ62_013435</name>
</gene>
<organism evidence="3 4">
    <name type="scientific">Perkinsus olseni</name>
    <name type="common">Perkinsus atlanticus</name>
    <dbReference type="NCBI Taxonomy" id="32597"/>
    <lineage>
        <taxon>Eukaryota</taxon>
        <taxon>Sar</taxon>
        <taxon>Alveolata</taxon>
        <taxon>Perkinsozoa</taxon>
        <taxon>Perkinsea</taxon>
        <taxon>Perkinsida</taxon>
        <taxon>Perkinsidae</taxon>
        <taxon>Perkinsus</taxon>
    </lineage>
</organism>
<evidence type="ECO:0000313" key="3">
    <source>
        <dbReference type="EMBL" id="KAF4716297.1"/>
    </source>
</evidence>
<proteinExistence type="predicted"/>
<dbReference type="AlphaFoldDB" id="A0A7J6R6R5"/>
<keyword evidence="2" id="KW-0472">Membrane</keyword>
<evidence type="ECO:0000256" key="1">
    <source>
        <dbReference type="SAM" id="MobiDB-lite"/>
    </source>
</evidence>
<sequence length="214" mass="23665">MLVLVVDGPSYVVRPLISMMMIVILILTSWVGVLLGSIQGCTTTKEEYKHHQEGGRGLHHLSISEAKKLALVEAILGQAHHQHQQLQEQQHGTDDDNTTNSANMSGSLPYTITVHDNGRPLVGSQDVDQGRTCELNIHDNYGTGWYAGPCTLLYSYHHHHHEYVLNRIRCVDGDEYDGEITPNDPTTTTATTISEISRFGGLLHDCETLATVLN</sequence>
<keyword evidence="2" id="KW-1133">Transmembrane helix</keyword>
<evidence type="ECO:0000313" key="4">
    <source>
        <dbReference type="Proteomes" id="UP000574390"/>
    </source>
</evidence>
<protein>
    <submittedName>
        <fullName evidence="3">Uncharacterized protein</fullName>
    </submittedName>
</protein>